<reference evidence="1 2" key="1">
    <citation type="submission" date="2019-03" db="EMBL/GenBank/DDBJ databases">
        <title>Genomic Encyclopedia of Type Strains, Phase IV (KMG-IV): sequencing the most valuable type-strain genomes for metagenomic binning, comparative biology and taxonomic classification.</title>
        <authorList>
            <person name="Goeker M."/>
        </authorList>
    </citation>
    <scope>NUCLEOTIDE SEQUENCE [LARGE SCALE GENOMIC DNA]</scope>
    <source>
        <strain evidence="1 2">DSM 19610</strain>
    </source>
</reference>
<protein>
    <submittedName>
        <fullName evidence="1">Uncharacterized protein</fullName>
    </submittedName>
</protein>
<dbReference type="AlphaFoldDB" id="A0A4R1HJ11"/>
<proteinExistence type="predicted"/>
<organism evidence="1 2">
    <name type="scientific">Thiogranum longum</name>
    <dbReference type="NCBI Taxonomy" id="1537524"/>
    <lineage>
        <taxon>Bacteria</taxon>
        <taxon>Pseudomonadati</taxon>
        <taxon>Pseudomonadota</taxon>
        <taxon>Gammaproteobacteria</taxon>
        <taxon>Chromatiales</taxon>
        <taxon>Ectothiorhodospiraceae</taxon>
        <taxon>Thiogranum</taxon>
    </lineage>
</organism>
<accession>A0A4R1HJ11</accession>
<dbReference type="Proteomes" id="UP000295707">
    <property type="component" value="Unassembled WGS sequence"/>
</dbReference>
<evidence type="ECO:0000313" key="1">
    <source>
        <dbReference type="EMBL" id="TCK17192.1"/>
    </source>
</evidence>
<dbReference type="RefSeq" id="WP_132971079.1">
    <property type="nucleotide sequence ID" value="NZ_SMFX01000001.1"/>
</dbReference>
<evidence type="ECO:0000313" key="2">
    <source>
        <dbReference type="Proteomes" id="UP000295707"/>
    </source>
</evidence>
<name>A0A4R1HJ11_9GAMM</name>
<dbReference type="EMBL" id="SMFX01000001">
    <property type="protein sequence ID" value="TCK17192.1"/>
    <property type="molecule type" value="Genomic_DNA"/>
</dbReference>
<gene>
    <name evidence="1" type="ORF">DFR30_0413</name>
</gene>
<sequence>MAYFMDMASGTEFPVEEPSCKLVCKAENSACDTPCAIEEPHLQLAMVEARTQSEARTLPAASVEALIKSLED</sequence>
<keyword evidence="2" id="KW-1185">Reference proteome</keyword>
<comment type="caution">
    <text evidence="1">The sequence shown here is derived from an EMBL/GenBank/DDBJ whole genome shotgun (WGS) entry which is preliminary data.</text>
</comment>